<proteinExistence type="predicted"/>
<protein>
    <submittedName>
        <fullName evidence="2">Uncharacterized protein</fullName>
    </submittedName>
</protein>
<gene>
    <name evidence="2" type="ORF">AMON00008_LOCUS4355</name>
</gene>
<sequence length="439" mass="49490">MPLPRISAMLRLALPHCRDPPLQSGRRWRLLPAVSGRRLGWPRRRASTQEFQWTRGPEIERRLQEIRVPAVAFPRGERVLERTPWGMRRLVGAAVKTGEEVEVLEVPWDVPLGHAHLAEEVSNHVEALKQLALSPYFLDYLGCDFSSHSGVGLHFVPFKRGVCLRRLVRDVGPMHEINPLFQYWAREILLGLRDYLYQCCQELTSDLSLEHVFAHQEGLQVLLQGLPFGGRRGALMEEFPDCGPECRWRNDFVPMESRLIAMYGAMLLELLYGEQDLDDPVPPLHSLSAGLRAIVSQALNTRETLDHLSVAVPETRKRPEELPPDGCEAELVGTGGFNGEVCELPWVRRRPDARPLLPNPERSLDAVGRPGPSSAQPSAAGEASREEAKEKAVPQLRWEPNPDMLTIQGLLNNPTLYPQRSESFPALMDAWESYCGGQR</sequence>
<organism evidence="2">
    <name type="scientific">Alexandrium monilatum</name>
    <dbReference type="NCBI Taxonomy" id="311494"/>
    <lineage>
        <taxon>Eukaryota</taxon>
        <taxon>Sar</taxon>
        <taxon>Alveolata</taxon>
        <taxon>Dinophyceae</taxon>
        <taxon>Gonyaulacales</taxon>
        <taxon>Pyrocystaceae</taxon>
        <taxon>Alexandrium</taxon>
    </lineage>
</organism>
<dbReference type="AlphaFoldDB" id="A0A7S4PW88"/>
<accession>A0A7S4PW88</accession>
<name>A0A7S4PW88_9DINO</name>
<reference evidence="2" key="1">
    <citation type="submission" date="2021-01" db="EMBL/GenBank/DDBJ databases">
        <authorList>
            <person name="Corre E."/>
            <person name="Pelletier E."/>
            <person name="Niang G."/>
            <person name="Scheremetjew M."/>
            <person name="Finn R."/>
            <person name="Kale V."/>
            <person name="Holt S."/>
            <person name="Cochrane G."/>
            <person name="Meng A."/>
            <person name="Brown T."/>
            <person name="Cohen L."/>
        </authorList>
    </citation>
    <scope>NUCLEOTIDE SEQUENCE</scope>
    <source>
        <strain evidence="2">CCMP3105</strain>
    </source>
</reference>
<feature type="region of interest" description="Disordered" evidence="1">
    <location>
        <begin position="352"/>
        <end position="400"/>
    </location>
</feature>
<evidence type="ECO:0000256" key="1">
    <source>
        <dbReference type="SAM" id="MobiDB-lite"/>
    </source>
</evidence>
<dbReference type="EMBL" id="HBNR01006635">
    <property type="protein sequence ID" value="CAE4564736.1"/>
    <property type="molecule type" value="Transcribed_RNA"/>
</dbReference>
<feature type="compositionally biased region" description="Basic and acidic residues" evidence="1">
    <location>
        <begin position="383"/>
        <end position="392"/>
    </location>
</feature>
<evidence type="ECO:0000313" key="2">
    <source>
        <dbReference type="EMBL" id="CAE4564736.1"/>
    </source>
</evidence>